<dbReference type="EMBL" id="VUOA01000025">
    <property type="protein sequence ID" value="KAA2236589.1"/>
    <property type="molecule type" value="Genomic_DNA"/>
</dbReference>
<gene>
    <name evidence="2" type="ORF">F0L46_14040</name>
</gene>
<dbReference type="GO" id="GO:0006355">
    <property type="term" value="P:regulation of DNA-templated transcription"/>
    <property type="evidence" value="ECO:0007669"/>
    <property type="project" value="InterPro"/>
</dbReference>
<dbReference type="OrthoDB" id="7474082at2"/>
<reference evidence="2 3" key="1">
    <citation type="submission" date="2019-09" db="EMBL/GenBank/DDBJ databases">
        <title>Salinarimonas rosea gen. nov., sp. nov., a new member of the a-2 subgroup of the Proteobacteria.</title>
        <authorList>
            <person name="Liu J."/>
        </authorList>
    </citation>
    <scope>NUCLEOTIDE SEQUENCE [LARGE SCALE GENOMIC DNA]</scope>
    <source>
        <strain evidence="2 3">BN140002</strain>
    </source>
</reference>
<feature type="chain" id="PRO_5022726330" description="Glutelin" evidence="1">
    <location>
        <begin position="31"/>
        <end position="170"/>
    </location>
</feature>
<feature type="signal peptide" evidence="1">
    <location>
        <begin position="1"/>
        <end position="30"/>
    </location>
</feature>
<evidence type="ECO:0008006" key="4">
    <source>
        <dbReference type="Google" id="ProtNLM"/>
    </source>
</evidence>
<evidence type="ECO:0000256" key="1">
    <source>
        <dbReference type="SAM" id="SignalP"/>
    </source>
</evidence>
<organism evidence="2 3">
    <name type="scientific">Salinarimonas soli</name>
    <dbReference type="NCBI Taxonomy" id="1638099"/>
    <lineage>
        <taxon>Bacteria</taxon>
        <taxon>Pseudomonadati</taxon>
        <taxon>Pseudomonadota</taxon>
        <taxon>Alphaproteobacteria</taxon>
        <taxon>Hyphomicrobiales</taxon>
        <taxon>Salinarimonadaceae</taxon>
        <taxon>Salinarimonas</taxon>
    </lineage>
</organism>
<proteinExistence type="predicted"/>
<reference evidence="2 3" key="2">
    <citation type="submission" date="2019-09" db="EMBL/GenBank/DDBJ databases">
        <authorList>
            <person name="Jin C."/>
        </authorList>
    </citation>
    <scope>NUCLEOTIDE SEQUENCE [LARGE SCALE GENOMIC DNA]</scope>
    <source>
        <strain evidence="2 3">BN140002</strain>
    </source>
</reference>
<comment type="caution">
    <text evidence="2">The sequence shown here is derived from an EMBL/GenBank/DDBJ whole genome shotgun (WGS) entry which is preliminary data.</text>
</comment>
<evidence type="ECO:0000313" key="2">
    <source>
        <dbReference type="EMBL" id="KAA2236589.1"/>
    </source>
</evidence>
<name>A0A5B2VDZ9_9HYPH</name>
<evidence type="ECO:0000313" key="3">
    <source>
        <dbReference type="Proteomes" id="UP000323142"/>
    </source>
</evidence>
<sequence>MLRSSARRPAHRLALAALAGSLAFAPAAYADGLDCGPAIPASSPAPDLGPAVAGGEDPARLADAAARLRAGGLDDLEVIDGLVGAYCRSVSSLPGLTRHERVARVRAFAARATEAVYGSDDEAAILVDLPLAPKTLAGVDDAARKEGLSRVAWIRRTLARALPSGPSPSR</sequence>
<keyword evidence="1" id="KW-0732">Signal</keyword>
<dbReference type="Gene3D" id="1.10.1220.10">
    <property type="entry name" value="Met repressor-like"/>
    <property type="match status" value="1"/>
</dbReference>
<accession>A0A5B2VDZ9</accession>
<dbReference type="RefSeq" id="WP_149818557.1">
    <property type="nucleotide sequence ID" value="NZ_VUOA01000025.1"/>
</dbReference>
<dbReference type="Proteomes" id="UP000323142">
    <property type="component" value="Unassembled WGS sequence"/>
</dbReference>
<protein>
    <recommendedName>
        <fullName evidence="4">Glutelin</fullName>
    </recommendedName>
</protein>
<dbReference type="AlphaFoldDB" id="A0A5B2VDZ9"/>
<keyword evidence="3" id="KW-1185">Reference proteome</keyword>
<dbReference type="InterPro" id="IPR013321">
    <property type="entry name" value="Arc_rbn_hlx_hlx"/>
</dbReference>